<keyword evidence="9" id="KW-0804">Transcription</keyword>
<reference evidence="13" key="1">
    <citation type="journal article" date="2021" name="PeerJ">
        <title>Extensive microbial diversity within the chicken gut microbiome revealed by metagenomics and culture.</title>
        <authorList>
            <person name="Gilroy R."/>
            <person name="Ravi A."/>
            <person name="Getino M."/>
            <person name="Pursley I."/>
            <person name="Horton D.L."/>
            <person name="Alikhan N.F."/>
            <person name="Baker D."/>
            <person name="Gharbi K."/>
            <person name="Hall N."/>
            <person name="Watson M."/>
            <person name="Adriaenssens E.M."/>
            <person name="Foster-Nyarko E."/>
            <person name="Jarju S."/>
            <person name="Secka A."/>
            <person name="Antonio M."/>
            <person name="Oren A."/>
            <person name="Chaudhuri R.R."/>
            <person name="La Ragione R."/>
            <person name="Hildebrand F."/>
            <person name="Pallen M.J."/>
        </authorList>
    </citation>
    <scope>NUCLEOTIDE SEQUENCE</scope>
    <source>
        <strain evidence="13">378</strain>
    </source>
</reference>
<dbReference type="GO" id="GO:0016987">
    <property type="term" value="F:sigma factor activity"/>
    <property type="evidence" value="ECO:0007669"/>
    <property type="project" value="UniProtKB-KW"/>
</dbReference>
<protein>
    <recommendedName>
        <fullName evidence="2">RNA polymerase sigma-54 factor</fullName>
    </recommendedName>
</protein>
<dbReference type="Pfam" id="PF04552">
    <property type="entry name" value="Sigma54_DBD"/>
    <property type="match status" value="1"/>
</dbReference>
<dbReference type="InterPro" id="IPR000394">
    <property type="entry name" value="RNA_pol_sigma_54"/>
</dbReference>
<evidence type="ECO:0000256" key="9">
    <source>
        <dbReference type="ARBA" id="ARBA00023163"/>
    </source>
</evidence>
<sequence>MVALRQNLQIRTRQNQSLTMTPQLQQAIRLLQLSTIDLRQEIQQKLEVNPMLEVDDSNVIASMESLDALAEKENQDDVFDPFSDDENGGDMVASARLHDKDGNVLDTSAVLGKDSEMRQQSDIDVNRLQSDMGSSTDITSNSFDVNYDPNNDESLAIGAEPEHTTSYADDDGYDDPLSLPESTITDITKTRDRELEEDEMPDRLTTSEQDPGLSNQEDSFDIHDDNYSAKSRAKGVAIDDDGVYEGETQVNLHDHLKWQLDCSPMSERDYNIGLAIIDAISDTGYLSEPLEVILDIVCQRFPETTMDDVLVILKLVQSFDPLGVGARDVRECLMIQIADRRTKDNSFECALAEQILDRYMDMLSNHDYRNLCNKLQITEDTLKSVLSIIMGLTPRPGRTAVEEKSRYIVPDVIATKDKNGEYQVTLNPASLPRIKVNDQYKSLMCYAKNEREKDYFKSNLQEANWFIQSIAKRNDTLLKVARCIVAHQKAFLDGGECFMQPLVLNDIAQEVDMHESTISRVTTEKYIHTSRGTYELKYFFSSHVNTDDGGTASSTAIRAEIRSIVMGEDPRHPLSDNQIAAQLKDKGYCVARRTIAKYREYLNIGSSSQRKRLV</sequence>
<accession>A0A948TGG5</accession>
<keyword evidence="7" id="KW-0731">Sigma factor</keyword>
<dbReference type="Gene3D" id="1.10.10.60">
    <property type="entry name" value="Homeodomain-like"/>
    <property type="match status" value="1"/>
</dbReference>
<evidence type="ECO:0000259" key="11">
    <source>
        <dbReference type="Pfam" id="PF04552"/>
    </source>
</evidence>
<evidence type="ECO:0000259" key="12">
    <source>
        <dbReference type="Pfam" id="PF04963"/>
    </source>
</evidence>
<reference evidence="13" key="2">
    <citation type="submission" date="2021-04" db="EMBL/GenBank/DDBJ databases">
        <authorList>
            <person name="Gilroy R."/>
        </authorList>
    </citation>
    <scope>NUCLEOTIDE SEQUENCE</scope>
    <source>
        <strain evidence="13">378</strain>
    </source>
</reference>
<dbReference type="Proteomes" id="UP000733611">
    <property type="component" value="Unassembled WGS sequence"/>
</dbReference>
<dbReference type="Gene3D" id="1.10.10.1330">
    <property type="entry name" value="RNA polymerase sigma-54 factor, core-binding domain"/>
    <property type="match status" value="1"/>
</dbReference>
<dbReference type="Pfam" id="PF04963">
    <property type="entry name" value="Sigma54_CBD"/>
    <property type="match status" value="1"/>
</dbReference>
<keyword evidence="6" id="KW-0805">Transcription regulation</keyword>
<evidence type="ECO:0000313" key="13">
    <source>
        <dbReference type="EMBL" id="MBU3844459.1"/>
    </source>
</evidence>
<feature type="compositionally biased region" description="Polar residues" evidence="10">
    <location>
        <begin position="126"/>
        <end position="153"/>
    </location>
</feature>
<evidence type="ECO:0000313" key="14">
    <source>
        <dbReference type="Proteomes" id="UP000733611"/>
    </source>
</evidence>
<feature type="domain" description="RNA polymerase sigma factor 54 core-binding" evidence="12">
    <location>
        <begin position="248"/>
        <end position="440"/>
    </location>
</feature>
<feature type="region of interest" description="Disordered" evidence="10">
    <location>
        <begin position="126"/>
        <end position="223"/>
    </location>
</feature>
<dbReference type="AlphaFoldDB" id="A0A948TGG5"/>
<dbReference type="InterPro" id="IPR007046">
    <property type="entry name" value="RNA_pol_sigma_54_core-bd"/>
</dbReference>
<feature type="compositionally biased region" description="Polar residues" evidence="10">
    <location>
        <begin position="204"/>
        <end position="217"/>
    </location>
</feature>
<keyword evidence="5" id="KW-0548">Nucleotidyltransferase</keyword>
<dbReference type="Pfam" id="PF00309">
    <property type="entry name" value="Sigma54_AID"/>
    <property type="match status" value="1"/>
</dbReference>
<evidence type="ECO:0000256" key="10">
    <source>
        <dbReference type="SAM" id="MobiDB-lite"/>
    </source>
</evidence>
<dbReference type="InterPro" id="IPR038709">
    <property type="entry name" value="RpoN_core-bd_sf"/>
</dbReference>
<evidence type="ECO:0000256" key="5">
    <source>
        <dbReference type="ARBA" id="ARBA00022695"/>
    </source>
</evidence>
<dbReference type="PANTHER" id="PTHR32248">
    <property type="entry name" value="RNA POLYMERASE SIGMA-54 FACTOR"/>
    <property type="match status" value="1"/>
</dbReference>
<proteinExistence type="inferred from homology"/>
<gene>
    <name evidence="13" type="primary">rpoN</name>
    <name evidence="13" type="ORF">H9847_06275</name>
</gene>
<feature type="domain" description="RNA polymerase sigma factor 54 DNA-binding" evidence="11">
    <location>
        <begin position="454"/>
        <end position="612"/>
    </location>
</feature>
<dbReference type="PANTHER" id="PTHR32248:SF4">
    <property type="entry name" value="RNA POLYMERASE SIGMA-54 FACTOR"/>
    <property type="match status" value="1"/>
</dbReference>
<evidence type="ECO:0000256" key="8">
    <source>
        <dbReference type="ARBA" id="ARBA00023125"/>
    </source>
</evidence>
<dbReference type="PROSITE" id="PS00717">
    <property type="entry name" value="SIGMA54_1"/>
    <property type="match status" value="1"/>
</dbReference>
<name>A0A948TGG5_9GAMM</name>
<evidence type="ECO:0000256" key="7">
    <source>
        <dbReference type="ARBA" id="ARBA00023082"/>
    </source>
</evidence>
<dbReference type="GO" id="GO:0000428">
    <property type="term" value="C:DNA-directed RNA polymerase complex"/>
    <property type="evidence" value="ECO:0007669"/>
    <property type="project" value="UniProtKB-KW"/>
</dbReference>
<dbReference type="PROSITE" id="PS00718">
    <property type="entry name" value="SIGMA54_2"/>
    <property type="match status" value="1"/>
</dbReference>
<evidence type="ECO:0000256" key="2">
    <source>
        <dbReference type="ARBA" id="ARBA00019942"/>
    </source>
</evidence>
<evidence type="ECO:0000256" key="4">
    <source>
        <dbReference type="ARBA" id="ARBA00022679"/>
    </source>
</evidence>
<dbReference type="EMBL" id="JAHLFE010000128">
    <property type="protein sequence ID" value="MBU3844459.1"/>
    <property type="molecule type" value="Genomic_DNA"/>
</dbReference>
<evidence type="ECO:0000256" key="3">
    <source>
        <dbReference type="ARBA" id="ARBA00022478"/>
    </source>
</evidence>
<evidence type="ECO:0000256" key="1">
    <source>
        <dbReference type="ARBA" id="ARBA00008798"/>
    </source>
</evidence>
<comment type="similarity">
    <text evidence="1">Belongs to the sigma-54 factor family.</text>
</comment>
<dbReference type="PROSITE" id="PS50044">
    <property type="entry name" value="SIGMA54_3"/>
    <property type="match status" value="1"/>
</dbReference>
<organism evidence="13 14">
    <name type="scientific">Candidatus Anaerobiospirillum pullicola</name>
    <dbReference type="NCBI Taxonomy" id="2838451"/>
    <lineage>
        <taxon>Bacteria</taxon>
        <taxon>Pseudomonadati</taxon>
        <taxon>Pseudomonadota</taxon>
        <taxon>Gammaproteobacteria</taxon>
        <taxon>Aeromonadales</taxon>
        <taxon>Succinivibrionaceae</taxon>
        <taxon>Anaerobiospirillum</taxon>
    </lineage>
</organism>
<dbReference type="NCBIfam" id="TIGR02395">
    <property type="entry name" value="rpoN_sigma"/>
    <property type="match status" value="1"/>
</dbReference>
<keyword evidence="8" id="KW-0238">DNA-binding</keyword>
<evidence type="ECO:0000256" key="6">
    <source>
        <dbReference type="ARBA" id="ARBA00023015"/>
    </source>
</evidence>
<dbReference type="GO" id="GO:0016779">
    <property type="term" value="F:nucleotidyltransferase activity"/>
    <property type="evidence" value="ECO:0007669"/>
    <property type="project" value="UniProtKB-KW"/>
</dbReference>
<dbReference type="GO" id="GO:0006352">
    <property type="term" value="P:DNA-templated transcription initiation"/>
    <property type="evidence" value="ECO:0007669"/>
    <property type="project" value="InterPro"/>
</dbReference>
<comment type="caution">
    <text evidence="13">The sequence shown here is derived from an EMBL/GenBank/DDBJ whole genome shotgun (WGS) entry which is preliminary data.</text>
</comment>
<dbReference type="InterPro" id="IPR007634">
    <property type="entry name" value="RNA_pol_sigma_54_DNA-bd"/>
</dbReference>
<keyword evidence="4" id="KW-0808">Transferase</keyword>
<dbReference type="GO" id="GO:0001216">
    <property type="term" value="F:DNA-binding transcription activator activity"/>
    <property type="evidence" value="ECO:0007669"/>
    <property type="project" value="InterPro"/>
</dbReference>
<keyword evidence="3" id="KW-0240">DNA-directed RNA polymerase</keyword>
<dbReference type="PRINTS" id="PR00045">
    <property type="entry name" value="SIGMA54FCT"/>
</dbReference>
<dbReference type="GO" id="GO:0003677">
    <property type="term" value="F:DNA binding"/>
    <property type="evidence" value="ECO:0007669"/>
    <property type="project" value="UniProtKB-KW"/>
</dbReference>